<comment type="cofactor">
    <cofactor evidence="7">
        <name>a divalent metal cation</name>
        <dbReference type="ChEBI" id="CHEBI:60240"/>
    </cofactor>
    <text evidence="7">Binds 1 divalent metal cation per subunit.</text>
</comment>
<dbReference type="NCBIfam" id="TIGR00329">
    <property type="entry name" value="gcp_kae1"/>
    <property type="match status" value="1"/>
</dbReference>
<organism evidence="9 10">
    <name type="scientific">Hyphopichia burtonii NRRL Y-1933</name>
    <dbReference type="NCBI Taxonomy" id="984485"/>
    <lineage>
        <taxon>Eukaryota</taxon>
        <taxon>Fungi</taxon>
        <taxon>Dikarya</taxon>
        <taxon>Ascomycota</taxon>
        <taxon>Saccharomycotina</taxon>
        <taxon>Pichiomycetes</taxon>
        <taxon>Debaryomycetaceae</taxon>
        <taxon>Hyphopichia</taxon>
    </lineage>
</organism>
<keyword evidence="4 7" id="KW-0479">Metal-binding</keyword>
<dbReference type="GO" id="GO:0072670">
    <property type="term" value="P:mitochondrial tRNA threonylcarbamoyladenosine modification"/>
    <property type="evidence" value="ECO:0007669"/>
    <property type="project" value="TreeGrafter"/>
</dbReference>
<keyword evidence="10" id="KW-1185">Reference proteome</keyword>
<keyword evidence="2 7" id="KW-0808">Transferase</keyword>
<sequence length="432" mass="47855">MWKYASKLHSRRLAGPLVRHYRVLAIESSCDDSCVALLDKYLAHDPPKIIGQSKSTLNSAKEGGIIPTAAHEFHQMALADLVQGFCAEHNLNSNSPPDLICCTRGPGMVGSLSAGIQTAKGLSIAWNRPLIGVHHMLGHVLTAILPKTSQPDLAPPRYPYLSLLCSGGHTMLVLLKSITDHKILINTSDIAAGDSIDKCARVLGIEGNMRGKELETYVANIPEELKAKFSKINTSSADNEFKLQMRLPLKGPSHLKVPDVVEFVFSQFQSTLQRFKEVNFPDQNIDEVTKQFVAYKIQETIFDHLIDRINISFFKHGLSKNGDGELAGVRDFICSGGVAANQTLRKKLSENLTYDANLQLSPDDMVFHFPDIALCTDNAVMIGTAGIEILENLKVKSDLKFLPIRRWPMNELLDVDGWVVVSDAEFHEIRKF</sequence>
<dbReference type="Pfam" id="PF00814">
    <property type="entry name" value="TsaD"/>
    <property type="match status" value="1"/>
</dbReference>
<evidence type="ECO:0000256" key="5">
    <source>
        <dbReference type="ARBA" id="ARBA00023315"/>
    </source>
</evidence>
<comment type="similarity">
    <text evidence="7">Belongs to the KAE1 / TsaD family.</text>
</comment>
<keyword evidence="3 7" id="KW-0819">tRNA processing</keyword>
<dbReference type="PROSITE" id="PS01016">
    <property type="entry name" value="GLYCOPROTEASE"/>
    <property type="match status" value="1"/>
</dbReference>
<feature type="domain" description="Gcp-like" evidence="8">
    <location>
        <begin position="59"/>
        <end position="383"/>
    </location>
</feature>
<dbReference type="EC" id="2.3.1.234" evidence="1"/>
<dbReference type="PRINTS" id="PR00789">
    <property type="entry name" value="OSIALOPTASE"/>
</dbReference>
<proteinExistence type="inferred from homology"/>
<dbReference type="GeneID" id="30995931"/>
<dbReference type="PANTHER" id="PTHR11735:SF6">
    <property type="entry name" value="TRNA N6-ADENOSINE THREONYLCARBAMOYLTRANSFERASE, MITOCHONDRIAL"/>
    <property type="match status" value="1"/>
</dbReference>
<dbReference type="InterPro" id="IPR017861">
    <property type="entry name" value="KAE1/TsaD"/>
</dbReference>
<dbReference type="GO" id="GO:0008233">
    <property type="term" value="F:peptidase activity"/>
    <property type="evidence" value="ECO:0007669"/>
    <property type="project" value="UniProtKB-KW"/>
</dbReference>
<name>A0A1E4RJ47_9ASCO</name>
<evidence type="ECO:0000256" key="7">
    <source>
        <dbReference type="HAMAP-Rule" id="MF_03179"/>
    </source>
</evidence>
<dbReference type="Proteomes" id="UP000095085">
    <property type="component" value="Unassembled WGS sequence"/>
</dbReference>
<comment type="subcellular location">
    <subcellularLocation>
        <location evidence="7">Mitochondrion</location>
    </subcellularLocation>
</comment>
<dbReference type="GO" id="GO:0005739">
    <property type="term" value="C:mitochondrion"/>
    <property type="evidence" value="ECO:0007669"/>
    <property type="project" value="UniProtKB-SubCell"/>
</dbReference>
<dbReference type="GO" id="GO:0046872">
    <property type="term" value="F:metal ion binding"/>
    <property type="evidence" value="ECO:0007669"/>
    <property type="project" value="UniProtKB-KW"/>
</dbReference>
<dbReference type="GO" id="GO:0006508">
    <property type="term" value="P:proteolysis"/>
    <property type="evidence" value="ECO:0007669"/>
    <property type="project" value="UniProtKB-KW"/>
</dbReference>
<comment type="function">
    <text evidence="7">Required for the formation of a threonylcarbamoyl group on adenosine at position 37 (t(6)A37) in mitochondrial tRNAs that read codons beginning with adenine. Probably involved in the transfer of the threonylcarbamoyl moiety of threonylcarbamoyl-AMP (TC-AMP) to the N6 group of A37. Involved in mitochondrial genome maintenance.</text>
</comment>
<dbReference type="STRING" id="984485.A0A1E4RJ47"/>
<dbReference type="Gene3D" id="3.30.420.40">
    <property type="match status" value="3"/>
</dbReference>
<evidence type="ECO:0000256" key="4">
    <source>
        <dbReference type="ARBA" id="ARBA00022723"/>
    </source>
</evidence>
<evidence type="ECO:0000256" key="2">
    <source>
        <dbReference type="ARBA" id="ARBA00022679"/>
    </source>
</evidence>
<dbReference type="InterPro" id="IPR000905">
    <property type="entry name" value="Gcp-like_dom"/>
</dbReference>
<dbReference type="PANTHER" id="PTHR11735">
    <property type="entry name" value="TRNA N6-ADENOSINE THREONYLCARBAMOYLTRANSFERASE"/>
    <property type="match status" value="1"/>
</dbReference>
<evidence type="ECO:0000313" key="10">
    <source>
        <dbReference type="Proteomes" id="UP000095085"/>
    </source>
</evidence>
<evidence type="ECO:0000313" key="9">
    <source>
        <dbReference type="EMBL" id="ODV67260.1"/>
    </source>
</evidence>
<comment type="catalytic activity">
    <reaction evidence="6 7">
        <text>L-threonylcarbamoyladenylate + adenosine(37) in tRNA = N(6)-L-threonylcarbamoyladenosine(37) in tRNA + AMP + H(+)</text>
        <dbReference type="Rhea" id="RHEA:37059"/>
        <dbReference type="Rhea" id="RHEA-COMP:10162"/>
        <dbReference type="Rhea" id="RHEA-COMP:10163"/>
        <dbReference type="ChEBI" id="CHEBI:15378"/>
        <dbReference type="ChEBI" id="CHEBI:73682"/>
        <dbReference type="ChEBI" id="CHEBI:74411"/>
        <dbReference type="ChEBI" id="CHEBI:74418"/>
        <dbReference type="ChEBI" id="CHEBI:456215"/>
        <dbReference type="EC" id="2.3.1.234"/>
    </reaction>
</comment>
<reference evidence="10" key="1">
    <citation type="submission" date="2016-05" db="EMBL/GenBank/DDBJ databases">
        <title>Comparative genomics of biotechnologically important yeasts.</title>
        <authorList>
            <consortium name="DOE Joint Genome Institute"/>
            <person name="Riley R."/>
            <person name="Haridas S."/>
            <person name="Wolfe K.H."/>
            <person name="Lopes M.R."/>
            <person name="Hittinger C.T."/>
            <person name="Goker M."/>
            <person name="Salamov A."/>
            <person name="Wisecaver J."/>
            <person name="Long T.M."/>
            <person name="Aerts A.L."/>
            <person name="Barry K."/>
            <person name="Choi C."/>
            <person name="Clum A."/>
            <person name="Coughlan A.Y."/>
            <person name="Deshpande S."/>
            <person name="Douglass A.P."/>
            <person name="Hanson S.J."/>
            <person name="Klenk H.-P."/>
            <person name="Labutti K."/>
            <person name="Lapidus A."/>
            <person name="Lindquist E."/>
            <person name="Lipzen A."/>
            <person name="Meier-Kolthoff J.P."/>
            <person name="Ohm R.A."/>
            <person name="Otillar R.P."/>
            <person name="Pangilinan J."/>
            <person name="Peng Y."/>
            <person name="Rokas A."/>
            <person name="Rosa C.A."/>
            <person name="Scheuner C."/>
            <person name="Sibirny A.A."/>
            <person name="Slot J.C."/>
            <person name="Stielow J.B."/>
            <person name="Sun H."/>
            <person name="Kurtzman C.P."/>
            <person name="Blackwell M."/>
            <person name="Grigoriev I.V."/>
            <person name="Jeffries T.W."/>
        </authorList>
    </citation>
    <scope>NUCLEOTIDE SEQUENCE [LARGE SCALE GENOMIC DNA]</scope>
    <source>
        <strain evidence="10">NRRL Y-1933</strain>
    </source>
</reference>
<dbReference type="GO" id="GO:0061711">
    <property type="term" value="F:tRNA N(6)-L-threonylcarbamoyladenine synthase activity"/>
    <property type="evidence" value="ECO:0007669"/>
    <property type="project" value="UniProtKB-EC"/>
</dbReference>
<keyword evidence="5 7" id="KW-0012">Acyltransferase</keyword>
<dbReference type="InterPro" id="IPR043129">
    <property type="entry name" value="ATPase_NBD"/>
</dbReference>
<dbReference type="AlphaFoldDB" id="A0A1E4RJ47"/>
<dbReference type="RefSeq" id="XP_020076327.1">
    <property type="nucleotide sequence ID" value="XM_020221382.1"/>
</dbReference>
<evidence type="ECO:0000256" key="6">
    <source>
        <dbReference type="ARBA" id="ARBA00048117"/>
    </source>
</evidence>
<gene>
    <name evidence="7" type="primary">QRI7</name>
    <name evidence="9" type="ORF">HYPBUDRAFT_153122</name>
</gene>
<keyword evidence="9" id="KW-0378">Hydrolase</keyword>
<dbReference type="InterPro" id="IPR017860">
    <property type="entry name" value="Peptidase_M22_CS"/>
</dbReference>
<accession>A0A1E4RJ47</accession>
<dbReference type="OrthoDB" id="10259622at2759"/>
<dbReference type="SUPFAM" id="SSF53067">
    <property type="entry name" value="Actin-like ATPase domain"/>
    <property type="match status" value="2"/>
</dbReference>
<protein>
    <recommendedName>
        <fullName evidence="1">N(6)-L-threonylcarbamoyladenine synthase</fullName>
        <ecNumber evidence="1">2.3.1.234</ecNumber>
    </recommendedName>
</protein>
<dbReference type="EMBL" id="KV454541">
    <property type="protein sequence ID" value="ODV67260.1"/>
    <property type="molecule type" value="Genomic_DNA"/>
</dbReference>
<evidence type="ECO:0000259" key="8">
    <source>
        <dbReference type="Pfam" id="PF00814"/>
    </source>
</evidence>
<evidence type="ECO:0000256" key="1">
    <source>
        <dbReference type="ARBA" id="ARBA00012156"/>
    </source>
</evidence>
<dbReference type="HAMAP" id="MF_01445">
    <property type="entry name" value="TsaD"/>
    <property type="match status" value="1"/>
</dbReference>
<evidence type="ECO:0000256" key="3">
    <source>
        <dbReference type="ARBA" id="ARBA00022694"/>
    </source>
</evidence>
<dbReference type="InterPro" id="IPR022450">
    <property type="entry name" value="TsaD"/>
</dbReference>
<keyword evidence="7" id="KW-0496">Mitochondrion</keyword>
<comment type="subunit">
    <text evidence="7">Homodimer.</text>
</comment>
<keyword evidence="9" id="KW-0645">Protease</keyword>